<evidence type="ECO:0000259" key="11">
    <source>
        <dbReference type="PROSITE" id="PS51215"/>
    </source>
</evidence>
<reference evidence="13" key="1">
    <citation type="journal article" date="2013" name="Genome Announc.">
        <title>Genome sequence of the basidiomycetous yeast Pseudozyma antarctica T-34, a producer of the glycolipid biosurfactants mannosylerythritol lipids.</title>
        <authorList>
            <person name="Morita T."/>
            <person name="Koike H."/>
            <person name="Koyama Y."/>
            <person name="Hagiwara H."/>
            <person name="Ito E."/>
            <person name="Fukuoka T."/>
            <person name="Imura T."/>
            <person name="Machida M."/>
            <person name="Kitamoto D."/>
        </authorList>
    </citation>
    <scope>NUCLEOTIDE SEQUENCE [LARGE SCALE GENOMIC DNA]</scope>
    <source>
        <strain evidence="13">T-34</strain>
    </source>
</reference>
<evidence type="ECO:0000256" key="5">
    <source>
        <dbReference type="ARBA" id="ARBA00022679"/>
    </source>
</evidence>
<dbReference type="GO" id="GO:0005634">
    <property type="term" value="C:nucleus"/>
    <property type="evidence" value="ECO:0007669"/>
    <property type="project" value="UniProtKB-SubCell"/>
</dbReference>
<name>M9MCL7_PSEA3</name>
<feature type="region of interest" description="Disordered" evidence="8">
    <location>
        <begin position="836"/>
        <end position="912"/>
    </location>
</feature>
<keyword evidence="5" id="KW-0808">Transferase</keyword>
<feature type="domain" description="SET" evidence="9">
    <location>
        <begin position="670"/>
        <end position="795"/>
    </location>
</feature>
<feature type="compositionally biased region" description="Polar residues" evidence="8">
    <location>
        <begin position="66"/>
        <end position="87"/>
    </location>
</feature>
<keyword evidence="4" id="KW-0489">Methyltransferase</keyword>
<evidence type="ECO:0000313" key="13">
    <source>
        <dbReference type="Proteomes" id="UP000011976"/>
    </source>
</evidence>
<feature type="compositionally biased region" description="Basic and acidic residues" evidence="8">
    <location>
        <begin position="1108"/>
        <end position="1117"/>
    </location>
</feature>
<feature type="compositionally biased region" description="Polar residues" evidence="8">
    <location>
        <begin position="272"/>
        <end position="285"/>
    </location>
</feature>
<dbReference type="PANTHER" id="PTHR22884">
    <property type="entry name" value="SET DOMAIN PROTEINS"/>
    <property type="match status" value="1"/>
</dbReference>
<feature type="region of interest" description="Disordered" evidence="8">
    <location>
        <begin position="1274"/>
        <end position="1319"/>
    </location>
</feature>
<feature type="region of interest" description="Disordered" evidence="8">
    <location>
        <begin position="1"/>
        <end position="536"/>
    </location>
</feature>
<evidence type="ECO:0000259" key="10">
    <source>
        <dbReference type="PROSITE" id="PS50868"/>
    </source>
</evidence>
<feature type="domain" description="Post-SET" evidence="10">
    <location>
        <begin position="814"/>
        <end position="830"/>
    </location>
</feature>
<dbReference type="InterPro" id="IPR003616">
    <property type="entry name" value="Post-SET_dom"/>
</dbReference>
<feature type="compositionally biased region" description="Low complexity" evidence="8">
    <location>
        <begin position="382"/>
        <end position="395"/>
    </location>
</feature>
<dbReference type="PROSITE" id="PS50868">
    <property type="entry name" value="POST_SET"/>
    <property type="match status" value="1"/>
</dbReference>
<feature type="compositionally biased region" description="Polar residues" evidence="8">
    <location>
        <begin position="106"/>
        <end position="153"/>
    </location>
</feature>
<feature type="region of interest" description="Disordered" evidence="8">
    <location>
        <begin position="1099"/>
        <end position="1122"/>
    </location>
</feature>
<keyword evidence="6" id="KW-0949">S-adenosyl-L-methionine</keyword>
<feature type="compositionally biased region" description="Acidic residues" evidence="8">
    <location>
        <begin position="476"/>
        <end position="492"/>
    </location>
</feature>
<feature type="compositionally biased region" description="Polar residues" evidence="8">
    <location>
        <begin position="965"/>
        <end position="979"/>
    </location>
</feature>
<evidence type="ECO:0000313" key="12">
    <source>
        <dbReference type="EMBL" id="GAC73633.1"/>
    </source>
</evidence>
<feature type="region of interest" description="Disordered" evidence="8">
    <location>
        <begin position="963"/>
        <end position="984"/>
    </location>
</feature>
<feature type="compositionally biased region" description="Low complexity" evidence="8">
    <location>
        <begin position="202"/>
        <end position="214"/>
    </location>
</feature>
<dbReference type="Pfam" id="PF00856">
    <property type="entry name" value="SET"/>
    <property type="match status" value="1"/>
</dbReference>
<evidence type="ECO:0000256" key="3">
    <source>
        <dbReference type="ARBA" id="ARBA00022454"/>
    </source>
</evidence>
<evidence type="ECO:0000259" key="9">
    <source>
        <dbReference type="PROSITE" id="PS50280"/>
    </source>
</evidence>
<feature type="compositionally biased region" description="Basic and acidic residues" evidence="8">
    <location>
        <begin position="510"/>
        <end position="531"/>
    </location>
</feature>
<dbReference type="InterPro" id="IPR050777">
    <property type="entry name" value="SET2_Histone-Lys_MeTrsfase"/>
</dbReference>
<protein>
    <submittedName>
        <fullName evidence="12">Putative transcription factor ASH1/LIN-59</fullName>
    </submittedName>
</protein>
<dbReference type="FunFam" id="2.170.270.10:FF:000082">
    <property type="entry name" value="Histone-lysine N-methyltransferase"/>
    <property type="match status" value="1"/>
</dbReference>
<evidence type="ECO:0000256" key="6">
    <source>
        <dbReference type="ARBA" id="ARBA00022691"/>
    </source>
</evidence>
<dbReference type="Pfam" id="PF17907">
    <property type="entry name" value="AWS"/>
    <property type="match status" value="1"/>
</dbReference>
<evidence type="ECO:0000256" key="2">
    <source>
        <dbReference type="ARBA" id="ARBA00004286"/>
    </source>
</evidence>
<dbReference type="OrthoDB" id="308383at2759"/>
<comment type="subcellular location">
    <subcellularLocation>
        <location evidence="2">Chromosome</location>
    </subcellularLocation>
    <subcellularLocation>
        <location evidence="1">Nucleus</location>
    </subcellularLocation>
</comment>
<dbReference type="EMBL" id="DF196775">
    <property type="protein sequence ID" value="GAC73633.1"/>
    <property type="molecule type" value="Genomic_DNA"/>
</dbReference>
<accession>M9MCL7</accession>
<organism evidence="12 13">
    <name type="scientific">Pseudozyma antarctica (strain T-34)</name>
    <name type="common">Yeast</name>
    <name type="synonym">Candida antarctica</name>
    <dbReference type="NCBI Taxonomy" id="1151754"/>
    <lineage>
        <taxon>Eukaryota</taxon>
        <taxon>Fungi</taxon>
        <taxon>Dikarya</taxon>
        <taxon>Basidiomycota</taxon>
        <taxon>Ustilaginomycotina</taxon>
        <taxon>Ustilaginomycetes</taxon>
        <taxon>Ustilaginales</taxon>
        <taxon>Ustilaginaceae</taxon>
        <taxon>Moesziomyces</taxon>
    </lineage>
</organism>
<evidence type="ECO:0000256" key="4">
    <source>
        <dbReference type="ARBA" id="ARBA00022603"/>
    </source>
</evidence>
<dbReference type="GO" id="GO:0042054">
    <property type="term" value="F:histone methyltransferase activity"/>
    <property type="evidence" value="ECO:0007669"/>
    <property type="project" value="InterPro"/>
</dbReference>
<feature type="compositionally biased region" description="Polar residues" evidence="8">
    <location>
        <begin position="1292"/>
        <end position="1304"/>
    </location>
</feature>
<dbReference type="PROSITE" id="PS50280">
    <property type="entry name" value="SET"/>
    <property type="match status" value="1"/>
</dbReference>
<dbReference type="InterPro" id="IPR001214">
    <property type="entry name" value="SET_dom"/>
</dbReference>
<dbReference type="InterPro" id="IPR006560">
    <property type="entry name" value="AWS_dom"/>
</dbReference>
<dbReference type="GO" id="GO:0003677">
    <property type="term" value="F:DNA binding"/>
    <property type="evidence" value="ECO:0007669"/>
    <property type="project" value="InterPro"/>
</dbReference>
<dbReference type="Gene3D" id="2.170.270.10">
    <property type="entry name" value="SET domain"/>
    <property type="match status" value="1"/>
</dbReference>
<feature type="compositionally biased region" description="Low complexity" evidence="8">
    <location>
        <begin position="493"/>
        <end position="503"/>
    </location>
</feature>
<feature type="compositionally biased region" description="Polar residues" evidence="8">
    <location>
        <begin position="294"/>
        <end position="303"/>
    </location>
</feature>
<feature type="compositionally biased region" description="Polar residues" evidence="8">
    <location>
        <begin position="1036"/>
        <end position="1050"/>
    </location>
</feature>
<dbReference type="SMART" id="SM00317">
    <property type="entry name" value="SET"/>
    <property type="match status" value="1"/>
</dbReference>
<feature type="domain" description="AWS" evidence="11">
    <location>
        <begin position="622"/>
        <end position="668"/>
    </location>
</feature>
<keyword evidence="7" id="KW-0539">Nucleus</keyword>
<gene>
    <name evidence="12" type="ORF">PANT_9d00191</name>
</gene>
<dbReference type="PRINTS" id="PR00929">
    <property type="entry name" value="ATHOOK"/>
</dbReference>
<dbReference type="SUPFAM" id="SSF82199">
    <property type="entry name" value="SET domain"/>
    <property type="match status" value="1"/>
</dbReference>
<proteinExistence type="predicted"/>
<dbReference type="GO" id="GO:0005694">
    <property type="term" value="C:chromosome"/>
    <property type="evidence" value="ECO:0007669"/>
    <property type="project" value="UniProtKB-SubCell"/>
</dbReference>
<feature type="compositionally biased region" description="Basic residues" evidence="8">
    <location>
        <begin position="848"/>
        <end position="863"/>
    </location>
</feature>
<dbReference type="PROSITE" id="PS51215">
    <property type="entry name" value="AWS"/>
    <property type="match status" value="1"/>
</dbReference>
<feature type="region of interest" description="Disordered" evidence="8">
    <location>
        <begin position="1036"/>
        <end position="1055"/>
    </location>
</feature>
<dbReference type="STRING" id="1151754.M9MCL7"/>
<keyword evidence="3" id="KW-0158">Chromosome</keyword>
<dbReference type="InterPro" id="IPR017956">
    <property type="entry name" value="AT_hook_DNA-bd_motif"/>
</dbReference>
<dbReference type="GO" id="GO:0032259">
    <property type="term" value="P:methylation"/>
    <property type="evidence" value="ECO:0007669"/>
    <property type="project" value="UniProtKB-KW"/>
</dbReference>
<dbReference type="SMART" id="SM00384">
    <property type="entry name" value="AT_hook"/>
    <property type="match status" value="3"/>
</dbReference>
<evidence type="ECO:0000256" key="7">
    <source>
        <dbReference type="ARBA" id="ARBA00023242"/>
    </source>
</evidence>
<dbReference type="Proteomes" id="UP000011976">
    <property type="component" value="Unassembled WGS sequence"/>
</dbReference>
<sequence length="1319" mass="140015">MPPARTSRRYGLAASASSSSIASPSAKSQRQDGPLTPGTATRLAGPSTSRATPRSIGPLAPASDAQIRQSAETESTPTKSPASNSFNDPIVIDDSDDDADRVGATQPLSSLSPSSIGNPDESTSTTTLDQSYATSLTSDLNMISDGTLTSVSSDESDSDIPEKSAPRGLPFATPPRRLTRAVRSSRAGITATPVSSTGREAPSQTPSDTPTPSRRSARIVSSGSSVKKALQRRDELDAKLLASPVRRKPDASDPPSSPPIKRLRWRPRESATENSPVQTQASPATVQPPANAPVQISSPATSRRSARLSLPTAAEPKDVQAKAAKKAGSESQEPETQPKRGRRSHGGAVLAESPPVSVDGSQVAEVPPAKRGPGRPRRIAPNEEPTASSAPSSPAKVPTRSSKRSFSDLAKAAGAAPGVTQEQDNERSPRRKRGRPRKEALDEAMDEDHGASPADIDSRSVQAEADAIARQQAIDMLDENVSELSDASEESLDSSAPSHPAALPRRRGRPPKDRSLDGDSVKRVSRPEKGGKKFHVSGLYAGEADATPSVSSTKPTEAQNVVFPNPIHFGAQLLIEERDFCLPYPIHQTMDQLREKVHAKRKPPRYQQISKNKYYSRPKLQGEVPLCNCKPGSGCGSDCINRMLQFICDPRTCPNGNSCTNISLGRRTGIKTAVAYYGRRGFGLKTLEAIKQHDFIDEYRGEVINLSEAAKRVTEEYKATGNYYLLDYDSAAGELLDGGRKGNITRFANHSCDPNCRIEKFIICGTDEALSAEFQIGLFANRDIEAGEELTYNYGWAAFQPRDTMTGAPTAQVPTEQCLCGAANCSGILGGKKAPATKVTASDVASGSRKKSAKGKGKGKRKSRETAQTTARPRLRAMTPMMSATRLSSATMPASARLSAAGSRSSRKREETQANLVTKIVIKRLERSARLAADAAASNGEPSAAGAAMPQGTIAKRGVEVAAPTPNTAGPSSQASVPTPAQPRPAVRLPLATLDTAASGMPQNAPAKVQAEGSTLQASSAKQAVSAQGRVASASGSAAPTALSEASDNDASPAKSRMLLAQSLASSRLGNKFGRAATVTRGTKDRRWSAAQAMVSDDDDAAWDVSDSEGRASDFQRQDVAAQPTPALDKTVAGPRRRGRRKLVLTAEEAERRAVDRRARNAFLARVRRASKRGIVIEDPTQHPLKRISIQCTAAPENTYIPDLPSSLVTLGMSTADARRARNAFLARVRRAVKRGFPKDLAIKMAAKPLPGDGSRDTPVMQAQRAYLQQLEREAVSEMEADASRAGLGRQAAQQSAGTPSVTANDDGWVDTSNWTAAQ</sequence>
<feature type="compositionally biased region" description="Low complexity" evidence="8">
    <location>
        <begin position="13"/>
        <end position="28"/>
    </location>
</feature>
<evidence type="ECO:0000256" key="8">
    <source>
        <dbReference type="SAM" id="MobiDB-lite"/>
    </source>
</evidence>
<dbReference type="SMART" id="SM00570">
    <property type="entry name" value="AWS"/>
    <property type="match status" value="1"/>
</dbReference>
<evidence type="ECO:0000256" key="1">
    <source>
        <dbReference type="ARBA" id="ARBA00004123"/>
    </source>
</evidence>
<feature type="compositionally biased region" description="Low complexity" evidence="8">
    <location>
        <begin position="894"/>
        <end position="904"/>
    </location>
</feature>
<dbReference type="InterPro" id="IPR046341">
    <property type="entry name" value="SET_dom_sf"/>
</dbReference>